<sequence length="81" mass="9523">MLAISLVFGSFLTILFLIMGMVIGWVGREYMMTHQEGPKQIAYHPEFYDKDGELIDQEIVSVRFEQGYFEDDFEMEEEDES</sequence>
<dbReference type="RefSeq" id="YP_010669989.1">
    <property type="nucleotide sequence ID" value="NC_070963.1"/>
</dbReference>
<keyword evidence="1" id="KW-0472">Membrane</keyword>
<dbReference type="GeneID" id="77946184"/>
<evidence type="ECO:0000313" key="3">
    <source>
        <dbReference type="Proteomes" id="UP000664915"/>
    </source>
</evidence>
<protein>
    <submittedName>
        <fullName evidence="2">DUF2973 domain-containing protein</fullName>
    </submittedName>
</protein>
<accession>A0A879R279</accession>
<proteinExistence type="predicted"/>
<keyword evidence="1" id="KW-1133">Transmembrane helix</keyword>
<dbReference type="Proteomes" id="UP000664915">
    <property type="component" value="Segment"/>
</dbReference>
<evidence type="ECO:0000256" key="1">
    <source>
        <dbReference type="SAM" id="Phobius"/>
    </source>
</evidence>
<evidence type="ECO:0000313" key="2">
    <source>
        <dbReference type="EMBL" id="QPX47979.1"/>
    </source>
</evidence>
<organism evidence="2 3">
    <name type="scientific">Synechococcus phage S-SRM01</name>
    <dbReference type="NCBI Taxonomy" id="2781608"/>
    <lineage>
        <taxon>Viruses</taxon>
        <taxon>Duplodnaviria</taxon>
        <taxon>Heunggongvirae</taxon>
        <taxon>Uroviricota</taxon>
        <taxon>Caudoviricetes</taxon>
        <taxon>Pantevenvirales</taxon>
        <taxon>Kyanoviridae</taxon>
        <taxon>Serangoonvirus</taxon>
        <taxon>Serangoonvirus essarone</taxon>
    </lineage>
</organism>
<dbReference type="EMBL" id="MW015081">
    <property type="protein sequence ID" value="QPX47979.1"/>
    <property type="molecule type" value="Genomic_DNA"/>
</dbReference>
<keyword evidence="3" id="KW-1185">Reference proteome</keyword>
<dbReference type="InterPro" id="IPR021355">
    <property type="entry name" value="Phage_Syn9_Gp224"/>
</dbReference>
<keyword evidence="1" id="KW-0812">Transmembrane</keyword>
<name>A0A879R279_9CAUD</name>
<feature type="transmembrane region" description="Helical" evidence="1">
    <location>
        <begin position="6"/>
        <end position="26"/>
    </location>
</feature>
<dbReference type="Pfam" id="PF11189">
    <property type="entry name" value="DUF2973"/>
    <property type="match status" value="1"/>
</dbReference>
<reference evidence="2" key="1">
    <citation type="submission" date="2020-09" db="EMBL/GenBank/DDBJ databases">
        <authorList>
            <person name="Zhang D."/>
            <person name="Hatherill J.R."/>
            <person name="Ramirez J.F."/>
            <person name="Edinger B."/>
            <person name="Balarin R."/>
            <person name="Sullivan A."/>
            <person name="Humpal K.M."/>
            <person name="Guseva A."/>
            <person name="Butela K.A."/>
            <person name="Garlena R.A."/>
            <person name="Russell D.A."/>
            <person name="Pope W.H."/>
            <person name="Jacobs-Sera D."/>
            <person name="Hatfull G.F."/>
        </authorList>
    </citation>
    <scope>NUCLEOTIDE SEQUENCE</scope>
</reference>
<dbReference type="KEGG" id="vg:77946184"/>